<dbReference type="Pfam" id="PF24140">
    <property type="entry name" value="TPR_TNPO3_IPO13_3rd"/>
    <property type="match status" value="1"/>
</dbReference>
<dbReference type="GO" id="GO:0006606">
    <property type="term" value="P:protein import into nucleus"/>
    <property type="evidence" value="ECO:0007669"/>
    <property type="project" value="TreeGrafter"/>
</dbReference>
<reference evidence="2" key="1">
    <citation type="submission" date="2023-04" db="EMBL/GenBank/DDBJ databases">
        <title>Ambrosiozyma monospora NBRC 1965.</title>
        <authorList>
            <person name="Ichikawa N."/>
            <person name="Sato H."/>
            <person name="Tonouchi N."/>
        </authorList>
    </citation>
    <scope>NUCLEOTIDE SEQUENCE</scope>
    <source>
        <strain evidence="2">NBRC 1965</strain>
    </source>
</reference>
<feature type="domain" description="Importin N-terminal" evidence="1">
    <location>
        <begin position="29"/>
        <end position="96"/>
    </location>
</feature>
<dbReference type="GO" id="GO:0005737">
    <property type="term" value="C:cytoplasm"/>
    <property type="evidence" value="ECO:0007669"/>
    <property type="project" value="TreeGrafter"/>
</dbReference>
<proteinExistence type="predicted"/>
<dbReference type="InterPro" id="IPR057942">
    <property type="entry name" value="TPR_TNPO3_IPO13_3rd"/>
</dbReference>
<sequence>MTDNQQLTQLTQAIDTLYGNSEPSLKDQANSFLLTFQRSEDAWKLVFPILGDESTSLQLRVFMAQTLRSKVQYDFTQLPKESLVSLKDSLIQLLIAYNGKSRLITTQLCISLTYFALQFLEWSNAIQEIINLLSPNSMPTLLEFLTILPQETMDVKKTPLTDEEFDTRTKQLVSSNVEQVLYIMSTLAETRASNASSINTEILSCIKSWIVDIPFFQILNNDPICSLIFEGISNEDTFDTAVECLTTIISETDVSPDSPNLPVIKALYDQLIKMSPLIAESQDDPEKIERFTELFAAAGESWQVLIALNPYDFKPLVDVLLQLSSYEEDLDIVKYTFKFWYDLKGLITSEARKEARTVFIPVYTDLIMVMLKHLRYPLTSDSIDLKDLFNNDKEAEDKFKDFRYEIGDVLKDCCSVVGPVNALNIPFSKLQTYMNLLQQGEHVQWQEIEASLFSMRAMATEVPTNENKILPVIMSYLVQLPENVKVRYAATLVLGRYTEWTAKHPEHLEEQLNYIIHGFEQQQSLDVIVAASHALKYFCMDCSTLLNSYLEQLFNFYSKVEGSLDIESLYDVTEGIAHVLKEERDFEKLNQDC</sequence>
<dbReference type="InterPro" id="IPR051345">
    <property type="entry name" value="Importin_beta-like_NTR"/>
</dbReference>
<dbReference type="Gene3D" id="1.25.10.10">
    <property type="entry name" value="Leucine-rich Repeat Variant"/>
    <property type="match status" value="1"/>
</dbReference>
<dbReference type="Pfam" id="PF24138">
    <property type="entry name" value="TPR_TNPO3_IPO13_2nd"/>
    <property type="match status" value="1"/>
</dbReference>
<dbReference type="Pfam" id="PF08389">
    <property type="entry name" value="Xpo1"/>
    <property type="match status" value="1"/>
</dbReference>
<dbReference type="InterPro" id="IPR001494">
    <property type="entry name" value="Importin-beta_N"/>
</dbReference>
<evidence type="ECO:0000313" key="3">
    <source>
        <dbReference type="Proteomes" id="UP001165063"/>
    </source>
</evidence>
<keyword evidence="3" id="KW-1185">Reference proteome</keyword>
<dbReference type="SUPFAM" id="SSF48371">
    <property type="entry name" value="ARM repeat"/>
    <property type="match status" value="1"/>
</dbReference>
<dbReference type="PANTHER" id="PTHR12363">
    <property type="entry name" value="TRANSPORTIN 3 AND IMPORTIN 13"/>
    <property type="match status" value="1"/>
</dbReference>
<evidence type="ECO:0000259" key="1">
    <source>
        <dbReference type="PROSITE" id="PS50166"/>
    </source>
</evidence>
<dbReference type="GO" id="GO:0031267">
    <property type="term" value="F:small GTPase binding"/>
    <property type="evidence" value="ECO:0007669"/>
    <property type="project" value="InterPro"/>
</dbReference>
<dbReference type="Pfam" id="PF03810">
    <property type="entry name" value="IBN_N"/>
    <property type="match status" value="1"/>
</dbReference>
<dbReference type="PANTHER" id="PTHR12363:SF53">
    <property type="entry name" value="MRNA TRANSPORT REGULATOR MTR10"/>
    <property type="match status" value="1"/>
</dbReference>
<dbReference type="PROSITE" id="PS50166">
    <property type="entry name" value="IMPORTIN_B_NT"/>
    <property type="match status" value="1"/>
</dbReference>
<protein>
    <submittedName>
        <fullName evidence="2">Unnamed protein product</fullName>
    </submittedName>
</protein>
<dbReference type="InterPro" id="IPR057941">
    <property type="entry name" value="TPR_TNPO3_IPO13_2nd"/>
</dbReference>
<dbReference type="OrthoDB" id="435593at2759"/>
<dbReference type="SMART" id="SM00913">
    <property type="entry name" value="IBN_N"/>
    <property type="match status" value="1"/>
</dbReference>
<name>A0A9W6YY49_AMBMO</name>
<dbReference type="GO" id="GO:0005634">
    <property type="term" value="C:nucleus"/>
    <property type="evidence" value="ECO:0007669"/>
    <property type="project" value="UniProtKB-ARBA"/>
</dbReference>
<dbReference type="InterPro" id="IPR011989">
    <property type="entry name" value="ARM-like"/>
</dbReference>
<gene>
    <name evidence="2" type="ORF">Amon01_000647000</name>
</gene>
<evidence type="ECO:0000313" key="2">
    <source>
        <dbReference type="EMBL" id="GMG40977.1"/>
    </source>
</evidence>
<dbReference type="InterPro" id="IPR016024">
    <property type="entry name" value="ARM-type_fold"/>
</dbReference>
<comment type="caution">
    <text evidence="2">The sequence shown here is derived from an EMBL/GenBank/DDBJ whole genome shotgun (WGS) entry which is preliminary data.</text>
</comment>
<accession>A0A9W6YY49</accession>
<dbReference type="AlphaFoldDB" id="A0A9W6YY49"/>
<organism evidence="2 3">
    <name type="scientific">Ambrosiozyma monospora</name>
    <name type="common">Yeast</name>
    <name type="synonym">Endomycopsis monosporus</name>
    <dbReference type="NCBI Taxonomy" id="43982"/>
    <lineage>
        <taxon>Eukaryota</taxon>
        <taxon>Fungi</taxon>
        <taxon>Dikarya</taxon>
        <taxon>Ascomycota</taxon>
        <taxon>Saccharomycotina</taxon>
        <taxon>Pichiomycetes</taxon>
        <taxon>Pichiales</taxon>
        <taxon>Pichiaceae</taxon>
        <taxon>Ambrosiozyma</taxon>
    </lineage>
</organism>
<dbReference type="Proteomes" id="UP001165063">
    <property type="component" value="Unassembled WGS sequence"/>
</dbReference>
<dbReference type="InterPro" id="IPR013598">
    <property type="entry name" value="Exportin-1/Importin-b-like"/>
</dbReference>
<dbReference type="EMBL" id="BSXU01004140">
    <property type="protein sequence ID" value="GMG40977.1"/>
    <property type="molecule type" value="Genomic_DNA"/>
</dbReference>